<gene>
    <name evidence="8" type="ORF">SAMN05660226_03347</name>
</gene>
<protein>
    <recommendedName>
        <fullName evidence="3">beta-N-acetylhexosaminidase</fullName>
        <ecNumber evidence="3">3.2.1.52</ecNumber>
    </recommendedName>
</protein>
<organism evidence="8 9">
    <name type="scientific">Parapedobacter luteus</name>
    <dbReference type="NCBI Taxonomy" id="623280"/>
    <lineage>
        <taxon>Bacteria</taxon>
        <taxon>Pseudomonadati</taxon>
        <taxon>Bacteroidota</taxon>
        <taxon>Sphingobacteriia</taxon>
        <taxon>Sphingobacteriales</taxon>
        <taxon>Sphingobacteriaceae</taxon>
        <taxon>Parapedobacter</taxon>
    </lineage>
</organism>
<dbReference type="AlphaFoldDB" id="A0A1T5EKF3"/>
<evidence type="ECO:0000256" key="4">
    <source>
        <dbReference type="ARBA" id="ARBA00022801"/>
    </source>
</evidence>
<dbReference type="EC" id="3.2.1.52" evidence="3"/>
<feature type="signal peptide" evidence="6">
    <location>
        <begin position="1"/>
        <end position="23"/>
    </location>
</feature>
<evidence type="ECO:0000256" key="5">
    <source>
        <dbReference type="ARBA" id="ARBA00023295"/>
    </source>
</evidence>
<dbReference type="InterPro" id="IPR017853">
    <property type="entry name" value="GH"/>
</dbReference>
<comment type="similarity">
    <text evidence="2">Belongs to the glycosyl hydrolase 3 family.</text>
</comment>
<evidence type="ECO:0000256" key="1">
    <source>
        <dbReference type="ARBA" id="ARBA00001231"/>
    </source>
</evidence>
<dbReference type="PROSITE" id="PS00775">
    <property type="entry name" value="GLYCOSYL_HYDROL_F3"/>
    <property type="match status" value="1"/>
</dbReference>
<dbReference type="PANTHER" id="PTHR30480">
    <property type="entry name" value="BETA-HEXOSAMINIDASE-RELATED"/>
    <property type="match status" value="1"/>
</dbReference>
<evidence type="ECO:0000313" key="9">
    <source>
        <dbReference type="Proteomes" id="UP000190541"/>
    </source>
</evidence>
<accession>A0A1T5EKF3</accession>
<sequence>MLRKALVASGLILSLQLTLSAQQRDAFIPFINAQHRWVDSVFNTLSARDKVAQLFMVRAHSDLGQRYIDSVAGVIQREQLGGIVLFQGGPVRHAQVINRYQRLSKVPLLVAFDGEWGLGMRLADSTISFPYQMALGAIQNEALIYQMGLEVARDFKRLGMNVNFAPVVDINNNPRNPVINFRSFGEDKQNVTRKGLAYMRGMMDGGLLTTLKHFPGHGDTDVDSHYDLPRLTFTAGRLDSLEMYPFRELIKAGAPGVMVAHMNIPSLDKTPNLPSSLSHHIITNVLKKRFGFQGLTFTDAMDMRGVVKHFRNGEADVRAIIAGNDVLELSENSGRAINLVLQAIKQGRLSQQDIDTRVKKILAAKYWLGLDNQQQRTVNLTNLYRDINRPQTEALNQRLADASVTLLKSDSLIKALDYTKRTAVICIGLTQISEFQNMLGWRFDNNMFYVLSPQATADDVAAVANELSSYSQVIVALHDNRIRPRSTLNYNGTVRLFINELANMNSVFCLFANPYSLAGLPGIEQAKTILVCYQNDDIMQRAAAKVILKRLNPTGRLPVTVNSFFRYGDGK</sequence>
<name>A0A1T5EKF3_9SPHI</name>
<evidence type="ECO:0000256" key="2">
    <source>
        <dbReference type="ARBA" id="ARBA00005336"/>
    </source>
</evidence>
<dbReference type="STRING" id="623280.SAMN05660226_03347"/>
<dbReference type="InterPro" id="IPR036962">
    <property type="entry name" value="Glyco_hydro_3_N_sf"/>
</dbReference>
<dbReference type="RefSeq" id="WP_079717998.1">
    <property type="nucleotide sequence ID" value="NZ_FUYS01000010.1"/>
</dbReference>
<reference evidence="8 9" key="1">
    <citation type="submission" date="2017-02" db="EMBL/GenBank/DDBJ databases">
        <authorList>
            <person name="Peterson S.W."/>
        </authorList>
    </citation>
    <scope>NUCLEOTIDE SEQUENCE [LARGE SCALE GENOMIC DNA]</scope>
    <source>
        <strain evidence="8 9">DSM 22899</strain>
    </source>
</reference>
<comment type="catalytic activity">
    <reaction evidence="1">
        <text>Hydrolysis of terminal non-reducing N-acetyl-D-hexosamine residues in N-acetyl-beta-D-hexosaminides.</text>
        <dbReference type="EC" id="3.2.1.52"/>
    </reaction>
</comment>
<keyword evidence="6" id="KW-0732">Signal</keyword>
<keyword evidence="5" id="KW-0326">Glycosidase</keyword>
<evidence type="ECO:0000259" key="7">
    <source>
        <dbReference type="Pfam" id="PF00933"/>
    </source>
</evidence>
<dbReference type="Pfam" id="PF00933">
    <property type="entry name" value="Glyco_hydro_3"/>
    <property type="match status" value="1"/>
</dbReference>
<evidence type="ECO:0000256" key="6">
    <source>
        <dbReference type="SAM" id="SignalP"/>
    </source>
</evidence>
<dbReference type="InterPro" id="IPR001764">
    <property type="entry name" value="Glyco_hydro_3_N"/>
</dbReference>
<dbReference type="SUPFAM" id="SSF51445">
    <property type="entry name" value="(Trans)glycosidases"/>
    <property type="match status" value="1"/>
</dbReference>
<dbReference type="PANTHER" id="PTHR30480:SF13">
    <property type="entry name" value="BETA-HEXOSAMINIDASE"/>
    <property type="match status" value="1"/>
</dbReference>
<dbReference type="Gene3D" id="3.20.20.300">
    <property type="entry name" value="Glycoside hydrolase, family 3, N-terminal domain"/>
    <property type="match status" value="1"/>
</dbReference>
<dbReference type="InterPro" id="IPR036881">
    <property type="entry name" value="Glyco_hydro_3_C_sf"/>
</dbReference>
<dbReference type="GO" id="GO:0009254">
    <property type="term" value="P:peptidoglycan turnover"/>
    <property type="evidence" value="ECO:0007669"/>
    <property type="project" value="TreeGrafter"/>
</dbReference>
<dbReference type="Gene3D" id="3.40.50.1700">
    <property type="entry name" value="Glycoside hydrolase family 3 C-terminal domain"/>
    <property type="match status" value="1"/>
</dbReference>
<dbReference type="InterPro" id="IPR019800">
    <property type="entry name" value="Glyco_hydro_3_AS"/>
</dbReference>
<keyword evidence="4" id="KW-0378">Hydrolase</keyword>
<feature type="domain" description="Glycoside hydrolase family 3 N-terminal" evidence="7">
    <location>
        <begin position="48"/>
        <end position="363"/>
    </location>
</feature>
<feature type="chain" id="PRO_5012233773" description="beta-N-acetylhexosaminidase" evidence="6">
    <location>
        <begin position="24"/>
        <end position="571"/>
    </location>
</feature>
<dbReference type="GO" id="GO:0004563">
    <property type="term" value="F:beta-N-acetylhexosaminidase activity"/>
    <property type="evidence" value="ECO:0007669"/>
    <property type="project" value="UniProtKB-EC"/>
</dbReference>
<evidence type="ECO:0000256" key="3">
    <source>
        <dbReference type="ARBA" id="ARBA00012663"/>
    </source>
</evidence>
<dbReference type="EMBL" id="FUYS01000010">
    <property type="protein sequence ID" value="SKB84150.1"/>
    <property type="molecule type" value="Genomic_DNA"/>
</dbReference>
<proteinExistence type="inferred from homology"/>
<evidence type="ECO:0000313" key="8">
    <source>
        <dbReference type="EMBL" id="SKB84150.1"/>
    </source>
</evidence>
<dbReference type="InterPro" id="IPR050226">
    <property type="entry name" value="NagZ_Beta-hexosaminidase"/>
</dbReference>
<dbReference type="Proteomes" id="UP000190541">
    <property type="component" value="Unassembled WGS sequence"/>
</dbReference>
<dbReference type="PRINTS" id="PR00133">
    <property type="entry name" value="GLHYDRLASE3"/>
</dbReference>
<keyword evidence="9" id="KW-1185">Reference proteome</keyword>
<dbReference type="GO" id="GO:0005975">
    <property type="term" value="P:carbohydrate metabolic process"/>
    <property type="evidence" value="ECO:0007669"/>
    <property type="project" value="InterPro"/>
</dbReference>
<dbReference type="OrthoDB" id="9805821at2"/>